<evidence type="ECO:0000313" key="4">
    <source>
        <dbReference type="EMBL" id="SDQ57995.1"/>
    </source>
</evidence>
<evidence type="ECO:0000313" key="5">
    <source>
        <dbReference type="Proteomes" id="UP000199289"/>
    </source>
</evidence>
<dbReference type="CDD" id="cd00293">
    <property type="entry name" value="USP-like"/>
    <property type="match status" value="1"/>
</dbReference>
<evidence type="ECO:0000313" key="3">
    <source>
        <dbReference type="EMBL" id="RDI71021.1"/>
    </source>
</evidence>
<dbReference type="PRINTS" id="PR01438">
    <property type="entry name" value="UNVRSLSTRESS"/>
</dbReference>
<dbReference type="PANTHER" id="PTHR46268:SF6">
    <property type="entry name" value="UNIVERSAL STRESS PROTEIN UP12"/>
    <property type="match status" value="1"/>
</dbReference>
<organism evidence="4 5">
    <name type="scientific">Halopelagius longus</name>
    <dbReference type="NCBI Taxonomy" id="1236180"/>
    <lineage>
        <taxon>Archaea</taxon>
        <taxon>Methanobacteriati</taxon>
        <taxon>Methanobacteriota</taxon>
        <taxon>Stenosarchaea group</taxon>
        <taxon>Halobacteria</taxon>
        <taxon>Halobacteriales</taxon>
        <taxon>Haloferacaceae</taxon>
    </lineage>
</organism>
<dbReference type="OrthoDB" id="105697at2157"/>
<dbReference type="Proteomes" id="UP000199289">
    <property type="component" value="Unassembled WGS sequence"/>
</dbReference>
<sequence length="142" mass="15229">MYDSILVPTDGSEGTAVALEHALDIAKTRDATVHALSVVDRRIRMAAGVEQREAVANSLHDRAIEAVEAVADAARDADVQATTAVRKGVPYRCILDYADEHDVDLVVMGTHGRTGRDKLASLGSVTERVVQNTNRPVLVVSI</sequence>
<evidence type="ECO:0000259" key="2">
    <source>
        <dbReference type="Pfam" id="PF00582"/>
    </source>
</evidence>
<proteinExistence type="inferred from homology"/>
<dbReference type="Gene3D" id="3.40.50.620">
    <property type="entry name" value="HUPs"/>
    <property type="match status" value="1"/>
</dbReference>
<gene>
    <name evidence="3" type="ORF">DWB78_04355</name>
    <name evidence="4" type="ORF">SAMN05216278_2062</name>
</gene>
<dbReference type="AlphaFoldDB" id="A0A1H1C1G0"/>
<dbReference type="InterPro" id="IPR006016">
    <property type="entry name" value="UspA"/>
</dbReference>
<dbReference type="RefSeq" id="WP_092536786.1">
    <property type="nucleotide sequence ID" value="NZ_FNKQ01000002.1"/>
</dbReference>
<dbReference type="EMBL" id="FNKQ01000002">
    <property type="protein sequence ID" value="SDQ57995.1"/>
    <property type="molecule type" value="Genomic_DNA"/>
</dbReference>
<dbReference type="Proteomes" id="UP000255421">
    <property type="component" value="Unassembled WGS sequence"/>
</dbReference>
<dbReference type="Pfam" id="PF00582">
    <property type="entry name" value="Usp"/>
    <property type="match status" value="1"/>
</dbReference>
<protein>
    <submittedName>
        <fullName evidence="3 4">Universal stress protein</fullName>
    </submittedName>
</protein>
<accession>A0A1H1C1G0</accession>
<reference evidence="5" key="1">
    <citation type="submission" date="2016-10" db="EMBL/GenBank/DDBJ databases">
        <authorList>
            <person name="Varghese N."/>
            <person name="Submissions S."/>
        </authorList>
    </citation>
    <scope>NUCLEOTIDE SEQUENCE [LARGE SCALE GENOMIC DNA]</scope>
    <source>
        <strain evidence="5">CGMCC 1.12397</strain>
    </source>
</reference>
<reference evidence="3 6" key="3">
    <citation type="submission" date="2018-07" db="EMBL/GenBank/DDBJ databases">
        <title>Genome sequence of extremly halophilic archaeon Halopelagius longus strain BC12-B1.</title>
        <authorList>
            <person name="Zhang X."/>
        </authorList>
    </citation>
    <scope>NUCLEOTIDE SEQUENCE [LARGE SCALE GENOMIC DNA]</scope>
    <source>
        <strain evidence="3 6">BC12-B1</strain>
    </source>
</reference>
<keyword evidence="6" id="KW-1185">Reference proteome</keyword>
<dbReference type="EMBL" id="QQST01000001">
    <property type="protein sequence ID" value="RDI71021.1"/>
    <property type="molecule type" value="Genomic_DNA"/>
</dbReference>
<dbReference type="InterPro" id="IPR006015">
    <property type="entry name" value="Universal_stress_UspA"/>
</dbReference>
<dbReference type="PANTHER" id="PTHR46268">
    <property type="entry name" value="STRESS RESPONSE PROTEIN NHAX"/>
    <property type="match status" value="1"/>
</dbReference>
<dbReference type="InterPro" id="IPR014729">
    <property type="entry name" value="Rossmann-like_a/b/a_fold"/>
</dbReference>
<dbReference type="SUPFAM" id="SSF52402">
    <property type="entry name" value="Adenine nucleotide alpha hydrolases-like"/>
    <property type="match status" value="1"/>
</dbReference>
<reference evidence="4" key="2">
    <citation type="submission" date="2016-10" db="EMBL/GenBank/DDBJ databases">
        <authorList>
            <person name="de Groot N.N."/>
        </authorList>
    </citation>
    <scope>NUCLEOTIDE SEQUENCE [LARGE SCALE GENOMIC DNA]</scope>
    <source>
        <strain evidence="4">CGMCC 1.12397</strain>
    </source>
</reference>
<feature type="domain" description="UspA" evidence="2">
    <location>
        <begin position="1"/>
        <end position="140"/>
    </location>
</feature>
<evidence type="ECO:0000256" key="1">
    <source>
        <dbReference type="ARBA" id="ARBA00008791"/>
    </source>
</evidence>
<comment type="similarity">
    <text evidence="1">Belongs to the universal stress protein A family.</text>
</comment>
<evidence type="ECO:0000313" key="6">
    <source>
        <dbReference type="Proteomes" id="UP000255421"/>
    </source>
</evidence>
<name>A0A1H1C1G0_9EURY</name>